<name>A0A3M8DIN9_9BACL</name>
<feature type="region of interest" description="Disordered" evidence="1">
    <location>
        <begin position="1"/>
        <end position="23"/>
    </location>
</feature>
<evidence type="ECO:0000313" key="3">
    <source>
        <dbReference type="Proteomes" id="UP000271031"/>
    </source>
</evidence>
<accession>A0A3M8DIN9</accession>
<sequence length="106" mass="11621">MHEVSLSSDIDDRDPRISSTGSEGACISPALHLNAVGQANVFIQLNVEPGMVEQQQAKRKAEVESVHEQQSAFTDAVRDMGIKLKVHYQFDTLLDAIDVTLATDQI</sequence>
<dbReference type="Proteomes" id="UP000271031">
    <property type="component" value="Unassembled WGS sequence"/>
</dbReference>
<evidence type="ECO:0000256" key="1">
    <source>
        <dbReference type="SAM" id="MobiDB-lite"/>
    </source>
</evidence>
<dbReference type="AlphaFoldDB" id="A0A3M8DIN9"/>
<gene>
    <name evidence="2" type="ORF">EDM56_12900</name>
</gene>
<reference evidence="2 3" key="1">
    <citation type="submission" date="2018-10" db="EMBL/GenBank/DDBJ databases">
        <title>Phylogenomics of Brevibacillus.</title>
        <authorList>
            <person name="Dunlap C."/>
        </authorList>
    </citation>
    <scope>NUCLEOTIDE SEQUENCE [LARGE SCALE GENOMIC DNA]</scope>
    <source>
        <strain evidence="2 3">JCM 15716</strain>
    </source>
</reference>
<comment type="caution">
    <text evidence="2">The sequence shown here is derived from an EMBL/GenBank/DDBJ whole genome shotgun (WGS) entry which is preliminary data.</text>
</comment>
<evidence type="ECO:0000313" key="2">
    <source>
        <dbReference type="EMBL" id="RNB87894.1"/>
    </source>
</evidence>
<organism evidence="2 3">
    <name type="scientific">Brevibacillus fluminis</name>
    <dbReference type="NCBI Taxonomy" id="511487"/>
    <lineage>
        <taxon>Bacteria</taxon>
        <taxon>Bacillati</taxon>
        <taxon>Bacillota</taxon>
        <taxon>Bacilli</taxon>
        <taxon>Bacillales</taxon>
        <taxon>Paenibacillaceae</taxon>
        <taxon>Brevibacillus</taxon>
    </lineage>
</organism>
<proteinExistence type="predicted"/>
<protein>
    <submittedName>
        <fullName evidence="2">Uncharacterized protein</fullName>
    </submittedName>
</protein>
<dbReference type="EMBL" id="RHHQ01000009">
    <property type="protein sequence ID" value="RNB87894.1"/>
    <property type="molecule type" value="Genomic_DNA"/>
</dbReference>
<keyword evidence="3" id="KW-1185">Reference proteome</keyword>